<dbReference type="PROSITE" id="PS00136">
    <property type="entry name" value="SUBTILASE_ASP"/>
    <property type="match status" value="1"/>
</dbReference>
<evidence type="ECO:0000256" key="1">
    <source>
        <dbReference type="ARBA" id="ARBA00022801"/>
    </source>
</evidence>
<accession>M0B2T7</accession>
<proteinExistence type="predicted"/>
<dbReference type="EMBL" id="AOIP01000031">
    <property type="protein sequence ID" value="ELZ04528.1"/>
    <property type="molecule type" value="Genomic_DNA"/>
</dbReference>
<dbReference type="GO" id="GO:0006508">
    <property type="term" value="P:proteolysis"/>
    <property type="evidence" value="ECO:0007669"/>
    <property type="project" value="InterPro"/>
</dbReference>
<dbReference type="InterPro" id="IPR023827">
    <property type="entry name" value="Peptidase_S8_Asp-AS"/>
</dbReference>
<keyword evidence="3" id="KW-1185">Reference proteome</keyword>
<dbReference type="PATRIC" id="fig|1227491.4.peg.2769"/>
<protein>
    <submittedName>
        <fullName evidence="2">Peptidase S8/S53 subtilisin kexin sedolisin</fullName>
    </submittedName>
</protein>
<reference evidence="2 3" key="1">
    <citation type="journal article" date="2014" name="PLoS Genet.">
        <title>Phylogenetically driven sequencing of extremely halophilic archaea reveals strategies for static and dynamic osmo-response.</title>
        <authorList>
            <person name="Becker E.A."/>
            <person name="Seitzer P.M."/>
            <person name="Tritt A."/>
            <person name="Larsen D."/>
            <person name="Krusor M."/>
            <person name="Yao A.I."/>
            <person name="Wu D."/>
            <person name="Madern D."/>
            <person name="Eisen J.A."/>
            <person name="Darling A.E."/>
            <person name="Facciotti M.T."/>
        </authorList>
    </citation>
    <scope>NUCLEOTIDE SEQUENCE [LARGE SCALE GENOMIC DNA]</scope>
    <source>
        <strain evidence="2 3">DSM 13077</strain>
    </source>
</reference>
<evidence type="ECO:0000313" key="2">
    <source>
        <dbReference type="EMBL" id="ELZ04528.1"/>
    </source>
</evidence>
<sequence>MLSLDALVGQFDVLPMAYAELTGPLIETVAGWSEVRYVSANYELEYHNDDARADTRAGTVQAGTGLDTAYTGSNAHTVVIDSGIDGAHPDLEDTLRANLQYVGIPAVTDDPLWW</sequence>
<gene>
    <name evidence="2" type="ORF">C480_13476</name>
</gene>
<dbReference type="Gene3D" id="3.40.50.200">
    <property type="entry name" value="Peptidase S8/S53 domain"/>
    <property type="match status" value="1"/>
</dbReference>
<name>M0B2T7_9EURY</name>
<dbReference type="InterPro" id="IPR036852">
    <property type="entry name" value="Peptidase_S8/S53_dom_sf"/>
</dbReference>
<comment type="caution">
    <text evidence="2">The sequence shown here is derived from an EMBL/GenBank/DDBJ whole genome shotgun (WGS) entry which is preliminary data.</text>
</comment>
<dbReference type="RefSeq" id="WP_006666131.1">
    <property type="nucleotide sequence ID" value="NZ_AOIP01000031.1"/>
</dbReference>
<keyword evidence="1" id="KW-0378">Hydrolase</keyword>
<organism evidence="2 3">
    <name type="scientific">Natrialba aegyptia DSM 13077</name>
    <dbReference type="NCBI Taxonomy" id="1227491"/>
    <lineage>
        <taxon>Archaea</taxon>
        <taxon>Methanobacteriati</taxon>
        <taxon>Methanobacteriota</taxon>
        <taxon>Stenosarchaea group</taxon>
        <taxon>Halobacteria</taxon>
        <taxon>Halobacteriales</taxon>
        <taxon>Natrialbaceae</taxon>
        <taxon>Natrialba</taxon>
    </lineage>
</organism>
<dbReference type="Proteomes" id="UP000011591">
    <property type="component" value="Unassembled WGS sequence"/>
</dbReference>
<dbReference type="AlphaFoldDB" id="M0B2T7"/>
<evidence type="ECO:0000313" key="3">
    <source>
        <dbReference type="Proteomes" id="UP000011591"/>
    </source>
</evidence>
<dbReference type="SUPFAM" id="SSF52743">
    <property type="entry name" value="Subtilisin-like"/>
    <property type="match status" value="1"/>
</dbReference>
<dbReference type="GO" id="GO:0004252">
    <property type="term" value="F:serine-type endopeptidase activity"/>
    <property type="evidence" value="ECO:0007669"/>
    <property type="project" value="InterPro"/>
</dbReference>